<reference evidence="1 2" key="1">
    <citation type="submission" date="2019-10" db="EMBL/GenBank/DDBJ databases">
        <authorList>
            <person name="Palmer J.M."/>
        </authorList>
    </citation>
    <scope>NUCLEOTIDE SEQUENCE [LARGE SCALE GENOMIC DNA]</scope>
    <source>
        <strain evidence="1 2">TWF694</strain>
    </source>
</reference>
<organism evidence="1 2">
    <name type="scientific">Orbilia ellipsospora</name>
    <dbReference type="NCBI Taxonomy" id="2528407"/>
    <lineage>
        <taxon>Eukaryota</taxon>
        <taxon>Fungi</taxon>
        <taxon>Dikarya</taxon>
        <taxon>Ascomycota</taxon>
        <taxon>Pezizomycotina</taxon>
        <taxon>Orbiliomycetes</taxon>
        <taxon>Orbiliales</taxon>
        <taxon>Orbiliaceae</taxon>
        <taxon>Orbilia</taxon>
    </lineage>
</organism>
<evidence type="ECO:0008006" key="3">
    <source>
        <dbReference type="Google" id="ProtNLM"/>
    </source>
</evidence>
<dbReference type="Proteomes" id="UP001365542">
    <property type="component" value="Unassembled WGS sequence"/>
</dbReference>
<sequence>MTVTFTLTNNTAHVTLTTIIGFLDPAGMTNYPSSIAPGTSGTFVGHEFGDFITFSLSNSAYPSRTYPALRVRWVQNPVGVNAGPQWQWQSTPVPTDVYADDTNSVTTNTVYLNDVSGSKAKRSPAEINQRDIQVKRSAEAAAEEIKAKRAEGLNLRFNRH</sequence>
<keyword evidence="2" id="KW-1185">Reference proteome</keyword>
<gene>
    <name evidence="1" type="ORF">TWF694_001748</name>
</gene>
<name>A0AAV9X3S2_9PEZI</name>
<evidence type="ECO:0000313" key="2">
    <source>
        <dbReference type="Proteomes" id="UP001365542"/>
    </source>
</evidence>
<evidence type="ECO:0000313" key="1">
    <source>
        <dbReference type="EMBL" id="KAK6535280.1"/>
    </source>
</evidence>
<dbReference type="EMBL" id="JAVHJO010000010">
    <property type="protein sequence ID" value="KAK6535280.1"/>
    <property type="molecule type" value="Genomic_DNA"/>
</dbReference>
<protein>
    <recommendedName>
        <fullName evidence="3">Reelin domain-containing protein</fullName>
    </recommendedName>
</protein>
<dbReference type="AlphaFoldDB" id="A0AAV9X3S2"/>
<accession>A0AAV9X3S2</accession>
<proteinExistence type="predicted"/>
<comment type="caution">
    <text evidence="1">The sequence shown here is derived from an EMBL/GenBank/DDBJ whole genome shotgun (WGS) entry which is preliminary data.</text>
</comment>